<proteinExistence type="inferred from homology"/>
<protein>
    <submittedName>
        <fullName evidence="11">Maltoporin</fullName>
    </submittedName>
</protein>
<comment type="subcellular location">
    <subcellularLocation>
        <location evidence="1">Cell outer membrane</location>
        <topology evidence="1">Multi-pass membrane protein</topology>
    </subcellularLocation>
</comment>
<keyword evidence="5" id="KW-0812">Transmembrane</keyword>
<dbReference type="GO" id="GO:0015144">
    <property type="term" value="F:carbohydrate transmembrane transporter activity"/>
    <property type="evidence" value="ECO:0007669"/>
    <property type="project" value="TreeGrafter"/>
</dbReference>
<dbReference type="Proteomes" id="UP000235925">
    <property type="component" value="Unassembled WGS sequence"/>
</dbReference>
<dbReference type="PANTHER" id="PTHR38762:SF1">
    <property type="entry name" value="CRYPTIC OUTER MEMBRANE PORIN BGLH-RELATED"/>
    <property type="match status" value="1"/>
</dbReference>
<keyword evidence="9" id="KW-0998">Cell outer membrane</keyword>
<gene>
    <name evidence="11" type="ORF">CXK92_21305</name>
</gene>
<evidence type="ECO:0000256" key="1">
    <source>
        <dbReference type="ARBA" id="ARBA00004571"/>
    </source>
</evidence>
<dbReference type="GO" id="GO:0006811">
    <property type="term" value="P:monoatomic ion transport"/>
    <property type="evidence" value="ECO:0007669"/>
    <property type="project" value="UniProtKB-KW"/>
</dbReference>
<dbReference type="SUPFAM" id="SSF56935">
    <property type="entry name" value="Porins"/>
    <property type="match status" value="1"/>
</dbReference>
<feature type="chain" id="PRO_5014932057" evidence="10">
    <location>
        <begin position="25"/>
        <end position="410"/>
    </location>
</feature>
<evidence type="ECO:0000256" key="10">
    <source>
        <dbReference type="SAM" id="SignalP"/>
    </source>
</evidence>
<dbReference type="PANTHER" id="PTHR38762">
    <property type="entry name" value="CRYPTIC OUTER MEMBRANE PORIN BGLH-RELATED"/>
    <property type="match status" value="1"/>
</dbReference>
<evidence type="ECO:0000256" key="2">
    <source>
        <dbReference type="ARBA" id="ARBA00007055"/>
    </source>
</evidence>
<keyword evidence="6" id="KW-0406">Ion transport</keyword>
<evidence type="ECO:0000256" key="6">
    <source>
        <dbReference type="ARBA" id="ARBA00023065"/>
    </source>
</evidence>
<evidence type="ECO:0000313" key="12">
    <source>
        <dbReference type="Proteomes" id="UP000235925"/>
    </source>
</evidence>
<keyword evidence="7" id="KW-0626">Porin</keyword>
<keyword evidence="8" id="KW-0472">Membrane</keyword>
<accession>A0A2N8RWA2</accession>
<dbReference type="CDD" id="cd01346">
    <property type="entry name" value="Maltoporin-like"/>
    <property type="match status" value="1"/>
</dbReference>
<evidence type="ECO:0000313" key="11">
    <source>
        <dbReference type="EMBL" id="PNF78653.1"/>
    </source>
</evidence>
<keyword evidence="3" id="KW-0813">Transport</keyword>
<dbReference type="InterPro" id="IPR036998">
    <property type="entry name" value="Porin_LamB_sf"/>
</dbReference>
<dbReference type="EMBL" id="POUN01000009">
    <property type="protein sequence ID" value="PNF78653.1"/>
    <property type="molecule type" value="Genomic_DNA"/>
</dbReference>
<feature type="signal peptide" evidence="10">
    <location>
        <begin position="1"/>
        <end position="24"/>
    </location>
</feature>
<dbReference type="Gene3D" id="2.40.170.10">
    <property type="entry name" value="Porin, LamB type"/>
    <property type="match status" value="1"/>
</dbReference>
<keyword evidence="10" id="KW-0732">Signal</keyword>
<comment type="similarity">
    <text evidence="2">Belongs to the porin LamB (TC 1.B.3) family.</text>
</comment>
<dbReference type="AlphaFoldDB" id="A0A2N8RWA2"/>
<dbReference type="GO" id="GO:0046930">
    <property type="term" value="C:pore complex"/>
    <property type="evidence" value="ECO:0007669"/>
    <property type="project" value="UniProtKB-KW"/>
</dbReference>
<dbReference type="InterPro" id="IPR003192">
    <property type="entry name" value="Porin_LamB"/>
</dbReference>
<dbReference type="GO" id="GO:0009279">
    <property type="term" value="C:cell outer membrane"/>
    <property type="evidence" value="ECO:0007669"/>
    <property type="project" value="UniProtKB-SubCell"/>
</dbReference>
<comment type="caution">
    <text evidence="11">The sequence shown here is derived from an EMBL/GenBank/DDBJ whole genome shotgun (WGS) entry which is preliminary data.</text>
</comment>
<evidence type="ECO:0000256" key="7">
    <source>
        <dbReference type="ARBA" id="ARBA00023114"/>
    </source>
</evidence>
<dbReference type="InterPro" id="IPR050286">
    <property type="entry name" value="G_neg_Bact_CarbUptk_Porin"/>
</dbReference>
<dbReference type="RefSeq" id="WP_102827007.1">
    <property type="nucleotide sequence ID" value="NZ_CP139348.1"/>
</dbReference>
<name>A0A2N8RWA2_STUST</name>
<dbReference type="GO" id="GO:0015774">
    <property type="term" value="P:polysaccharide transport"/>
    <property type="evidence" value="ECO:0007669"/>
    <property type="project" value="TreeGrafter"/>
</dbReference>
<reference evidence="11 12" key="1">
    <citation type="submission" date="2018-01" db="EMBL/GenBank/DDBJ databases">
        <title>Denitrification phenotypes of diverse strains of Pseudomonas stutzeri.</title>
        <authorList>
            <person name="Milligan D.A."/>
            <person name="Bergaust L."/>
            <person name="Bakken L.R."/>
            <person name="Frostegard A."/>
        </authorList>
    </citation>
    <scope>NUCLEOTIDE SEQUENCE [LARGE SCALE GENOMIC DNA]</scope>
    <source>
        <strain evidence="11 12">KC</strain>
    </source>
</reference>
<organism evidence="11 12">
    <name type="scientific">Stutzerimonas stutzeri</name>
    <name type="common">Pseudomonas stutzeri</name>
    <dbReference type="NCBI Taxonomy" id="316"/>
    <lineage>
        <taxon>Bacteria</taxon>
        <taxon>Pseudomonadati</taxon>
        <taxon>Pseudomonadota</taxon>
        <taxon>Gammaproteobacteria</taxon>
        <taxon>Pseudomonadales</taxon>
        <taxon>Pseudomonadaceae</taxon>
        <taxon>Stutzerimonas</taxon>
    </lineage>
</organism>
<evidence type="ECO:0000256" key="3">
    <source>
        <dbReference type="ARBA" id="ARBA00022448"/>
    </source>
</evidence>
<keyword evidence="4" id="KW-1134">Transmembrane beta strand</keyword>
<evidence type="ECO:0000256" key="5">
    <source>
        <dbReference type="ARBA" id="ARBA00022692"/>
    </source>
</evidence>
<dbReference type="Pfam" id="PF02264">
    <property type="entry name" value="LamB"/>
    <property type="match status" value="1"/>
</dbReference>
<evidence type="ECO:0000256" key="4">
    <source>
        <dbReference type="ARBA" id="ARBA00022452"/>
    </source>
</evidence>
<evidence type="ECO:0000256" key="8">
    <source>
        <dbReference type="ARBA" id="ARBA00023136"/>
    </source>
</evidence>
<dbReference type="OrthoDB" id="106611at2"/>
<dbReference type="GO" id="GO:0015288">
    <property type="term" value="F:porin activity"/>
    <property type="evidence" value="ECO:0007669"/>
    <property type="project" value="UniProtKB-KW"/>
</dbReference>
<evidence type="ECO:0000256" key="9">
    <source>
        <dbReference type="ARBA" id="ARBA00023237"/>
    </source>
</evidence>
<sequence length="410" mass="45225">MKTITTATTSLFVFAAFATPAAMALETEGYFRIGAGGSSGSNSQQCFQLPGAASKYRLGNECEQLIELGAWQDFFSLDDGSRVGFYGMAQLFNEYDHTPQFTGDHGRARMVQAYGYWRDVAALNGGSLWAGRRYYKRNSIDISDFFYWNQSATGGGIEDVEIGGLRYSYAFSRKDNLDQARYINRHDFNVAGFKTNPGGELELGASYIDKPTWQDEANSGWALTAQHKQSEFLGLGGTNTLALQYGAGPGIALGSTGDVGLDSDSTSYRIVEFFDWQTSPRWGGQFQIVYQKDRRPDDDDQHWFSVGARTVYGFTEQFKFATELGHDRVRAPGGTRTLNKLTLAPTWSPNGPTFKGAHPEVRFYVTYAQWNRAAQQAASELVAGSALSDTGSFGSARHGTNFGVQVEHSW</sequence>